<dbReference type="EMBL" id="JARJLG010000017">
    <property type="protein sequence ID" value="KAJ7773576.1"/>
    <property type="molecule type" value="Genomic_DNA"/>
</dbReference>
<dbReference type="AlphaFoldDB" id="A0AAD7NSX3"/>
<keyword evidence="2" id="KW-1185">Reference proteome</keyword>
<dbReference type="Proteomes" id="UP001215280">
    <property type="component" value="Unassembled WGS sequence"/>
</dbReference>
<proteinExistence type="predicted"/>
<sequence length="102" mass="11015">MTFSTFTQLLGALRLRRFSTVALHQIVIFKARRNALRIAARGQFGPTTLNACQIVVILDGPQQHRKWGKKSEKIVGALEGIEVSIGAGIRAGRQQEGGGGGM</sequence>
<evidence type="ECO:0000313" key="1">
    <source>
        <dbReference type="EMBL" id="KAJ7773576.1"/>
    </source>
</evidence>
<comment type="caution">
    <text evidence="1">The sequence shown here is derived from an EMBL/GenBank/DDBJ whole genome shotgun (WGS) entry which is preliminary data.</text>
</comment>
<accession>A0AAD7NSX3</accession>
<protein>
    <submittedName>
        <fullName evidence="1">Uncharacterized protein</fullName>
    </submittedName>
</protein>
<organism evidence="1 2">
    <name type="scientific">Mycena maculata</name>
    <dbReference type="NCBI Taxonomy" id="230809"/>
    <lineage>
        <taxon>Eukaryota</taxon>
        <taxon>Fungi</taxon>
        <taxon>Dikarya</taxon>
        <taxon>Basidiomycota</taxon>
        <taxon>Agaricomycotina</taxon>
        <taxon>Agaricomycetes</taxon>
        <taxon>Agaricomycetidae</taxon>
        <taxon>Agaricales</taxon>
        <taxon>Marasmiineae</taxon>
        <taxon>Mycenaceae</taxon>
        <taxon>Mycena</taxon>
    </lineage>
</organism>
<reference evidence="1" key="1">
    <citation type="submission" date="2023-03" db="EMBL/GenBank/DDBJ databases">
        <title>Massive genome expansion in bonnet fungi (Mycena s.s.) driven by repeated elements and novel gene families across ecological guilds.</title>
        <authorList>
            <consortium name="Lawrence Berkeley National Laboratory"/>
            <person name="Harder C.B."/>
            <person name="Miyauchi S."/>
            <person name="Viragh M."/>
            <person name="Kuo A."/>
            <person name="Thoen E."/>
            <person name="Andreopoulos B."/>
            <person name="Lu D."/>
            <person name="Skrede I."/>
            <person name="Drula E."/>
            <person name="Henrissat B."/>
            <person name="Morin E."/>
            <person name="Kohler A."/>
            <person name="Barry K."/>
            <person name="LaButti K."/>
            <person name="Morin E."/>
            <person name="Salamov A."/>
            <person name="Lipzen A."/>
            <person name="Mereny Z."/>
            <person name="Hegedus B."/>
            <person name="Baldrian P."/>
            <person name="Stursova M."/>
            <person name="Weitz H."/>
            <person name="Taylor A."/>
            <person name="Grigoriev I.V."/>
            <person name="Nagy L.G."/>
            <person name="Martin F."/>
            <person name="Kauserud H."/>
        </authorList>
    </citation>
    <scope>NUCLEOTIDE SEQUENCE</scope>
    <source>
        <strain evidence="1">CBHHK188m</strain>
    </source>
</reference>
<name>A0AAD7NSX3_9AGAR</name>
<evidence type="ECO:0000313" key="2">
    <source>
        <dbReference type="Proteomes" id="UP001215280"/>
    </source>
</evidence>
<gene>
    <name evidence="1" type="ORF">DFH07DRAFT_767539</name>
</gene>